<evidence type="ECO:0000259" key="1">
    <source>
        <dbReference type="Pfam" id="PF20032"/>
    </source>
</evidence>
<dbReference type="Pfam" id="PF20032">
    <property type="entry name" value="ADYC"/>
    <property type="match status" value="1"/>
</dbReference>
<protein>
    <recommendedName>
        <fullName evidence="1">ADYC domain-containing protein</fullName>
    </recommendedName>
</protein>
<evidence type="ECO:0000313" key="3">
    <source>
        <dbReference type="Proteomes" id="UP000295341"/>
    </source>
</evidence>
<dbReference type="OrthoDB" id="8066319at2"/>
<feature type="domain" description="ADYC" evidence="1">
    <location>
        <begin position="80"/>
        <end position="254"/>
    </location>
</feature>
<name>A0A4S3K1J9_9GAMM</name>
<dbReference type="InterPro" id="IPR045426">
    <property type="entry name" value="ADYC"/>
</dbReference>
<dbReference type="EMBL" id="SOBT01000008">
    <property type="protein sequence ID" value="TDU31094.1"/>
    <property type="molecule type" value="Genomic_DNA"/>
</dbReference>
<keyword evidence="3" id="KW-1185">Reference proteome</keyword>
<proteinExistence type="predicted"/>
<dbReference type="Proteomes" id="UP000295341">
    <property type="component" value="Unassembled WGS sequence"/>
</dbReference>
<dbReference type="AlphaFoldDB" id="A0A4S3K1J9"/>
<gene>
    <name evidence="2" type="ORF">DFR24_0453</name>
</gene>
<reference evidence="2 3" key="1">
    <citation type="submission" date="2019-03" db="EMBL/GenBank/DDBJ databases">
        <title>Genomic Encyclopedia of Type Strains, Phase IV (KMG-IV): sequencing the most valuable type-strain genomes for metagenomic binning, comparative biology and taxonomic classification.</title>
        <authorList>
            <person name="Goeker M."/>
        </authorList>
    </citation>
    <scope>NUCLEOTIDE SEQUENCE [LARGE SCALE GENOMIC DNA]</scope>
    <source>
        <strain evidence="2 3">DSM 26377</strain>
    </source>
</reference>
<accession>A0A4S3K1J9</accession>
<sequence length="298" mass="31371">MNTESLFAPFVDRPGFARLLAAALLLVACDRAPAPVQKTPPLSANEAADASLDVPANTSTLTVEGSAFVLRVADGRVLRGAELQGAVLHVALDGGQVAPLKLASIVPDPETPEILRHDFQTSDGQGGWKTACPPNADGETWGFPVSLPEGHPGRDGDVTVTCVSGAVGKCVRWGYPPWMKGPGGEDLAPFHAACVHMARADYCGDNRPRTKEGTSIDNYDDLGIQRRGAAKDPAYVFEAGWGAQGAVCVAHPRWSDVATLEQIQADCPRLAAVPLCNEASARGLGARMFNTSKLLPAR</sequence>
<comment type="caution">
    <text evidence="2">The sequence shown here is derived from an EMBL/GenBank/DDBJ whole genome shotgun (WGS) entry which is preliminary data.</text>
</comment>
<evidence type="ECO:0000313" key="2">
    <source>
        <dbReference type="EMBL" id="TDU31094.1"/>
    </source>
</evidence>
<organism evidence="2 3">
    <name type="scientific">Panacagrimonas perspica</name>
    <dbReference type="NCBI Taxonomy" id="381431"/>
    <lineage>
        <taxon>Bacteria</taxon>
        <taxon>Pseudomonadati</taxon>
        <taxon>Pseudomonadota</taxon>
        <taxon>Gammaproteobacteria</taxon>
        <taxon>Nevskiales</taxon>
        <taxon>Nevskiaceae</taxon>
        <taxon>Panacagrimonas</taxon>
    </lineage>
</organism>
<dbReference type="RefSeq" id="WP_133879711.1">
    <property type="nucleotide sequence ID" value="NZ_MWIN01000022.1"/>
</dbReference>